<organism evidence="1 2">
    <name type="scientific">Stylosanthes scabra</name>
    <dbReference type="NCBI Taxonomy" id="79078"/>
    <lineage>
        <taxon>Eukaryota</taxon>
        <taxon>Viridiplantae</taxon>
        <taxon>Streptophyta</taxon>
        <taxon>Embryophyta</taxon>
        <taxon>Tracheophyta</taxon>
        <taxon>Spermatophyta</taxon>
        <taxon>Magnoliopsida</taxon>
        <taxon>eudicotyledons</taxon>
        <taxon>Gunneridae</taxon>
        <taxon>Pentapetalae</taxon>
        <taxon>rosids</taxon>
        <taxon>fabids</taxon>
        <taxon>Fabales</taxon>
        <taxon>Fabaceae</taxon>
        <taxon>Papilionoideae</taxon>
        <taxon>50 kb inversion clade</taxon>
        <taxon>dalbergioids sensu lato</taxon>
        <taxon>Dalbergieae</taxon>
        <taxon>Pterocarpus clade</taxon>
        <taxon>Stylosanthes</taxon>
    </lineage>
</organism>
<proteinExistence type="predicted"/>
<sequence>MEEDGTFIFKRYRLRQEDDVRLIQKWHYHFQTIVLLELLVVLVDIGGSSASEAGLDTQSSGAAGTNIKRLMVDLNMPLEGSVDESNFGCECTDRRQWGRRF</sequence>
<reference evidence="1 2" key="1">
    <citation type="journal article" date="2023" name="Plants (Basel)">
        <title>Bridging the Gap: Combining Genomics and Transcriptomics Approaches to Understand Stylosanthes scabra, an Orphan Legume from the Brazilian Caatinga.</title>
        <authorList>
            <person name="Ferreira-Neto J.R.C."/>
            <person name="da Silva M.D."/>
            <person name="Binneck E."/>
            <person name="de Melo N.F."/>
            <person name="da Silva R.H."/>
            <person name="de Melo A.L.T.M."/>
            <person name="Pandolfi V."/>
            <person name="Bustamante F.O."/>
            <person name="Brasileiro-Vidal A.C."/>
            <person name="Benko-Iseppon A.M."/>
        </authorList>
    </citation>
    <scope>NUCLEOTIDE SEQUENCE [LARGE SCALE GENOMIC DNA]</scope>
    <source>
        <tissue evidence="1">Leaves</tissue>
    </source>
</reference>
<dbReference type="Proteomes" id="UP001341840">
    <property type="component" value="Unassembled WGS sequence"/>
</dbReference>
<comment type="caution">
    <text evidence="1">The sequence shown here is derived from an EMBL/GenBank/DDBJ whole genome shotgun (WGS) entry which is preliminary data.</text>
</comment>
<name>A0ABU6XX49_9FABA</name>
<accession>A0ABU6XX49</accession>
<evidence type="ECO:0000313" key="2">
    <source>
        <dbReference type="Proteomes" id="UP001341840"/>
    </source>
</evidence>
<gene>
    <name evidence="1" type="ORF">PIB30_103228</name>
</gene>
<keyword evidence="2" id="KW-1185">Reference proteome</keyword>
<dbReference type="EMBL" id="JASCZI010214764">
    <property type="protein sequence ID" value="MED6202231.1"/>
    <property type="molecule type" value="Genomic_DNA"/>
</dbReference>
<protein>
    <submittedName>
        <fullName evidence="1">Uncharacterized protein</fullName>
    </submittedName>
</protein>
<evidence type="ECO:0000313" key="1">
    <source>
        <dbReference type="EMBL" id="MED6202231.1"/>
    </source>
</evidence>